<dbReference type="OrthoDB" id="5559822at2759"/>
<keyword evidence="3" id="KW-1185">Reference proteome</keyword>
<evidence type="ECO:0000313" key="2">
    <source>
        <dbReference type="EMBL" id="PIA13224.1"/>
    </source>
</evidence>
<proteinExistence type="predicted"/>
<dbReference type="InterPro" id="IPR000095">
    <property type="entry name" value="CRIB_dom"/>
</dbReference>
<protein>
    <recommendedName>
        <fullName evidence="1">CRIB domain-containing protein</fullName>
    </recommendedName>
</protein>
<evidence type="ECO:0000313" key="3">
    <source>
        <dbReference type="Proteomes" id="UP000242474"/>
    </source>
</evidence>
<evidence type="ECO:0000259" key="1">
    <source>
        <dbReference type="PROSITE" id="PS50108"/>
    </source>
</evidence>
<accession>A0A2G5B2J9</accession>
<dbReference type="Proteomes" id="UP000242474">
    <property type="component" value="Unassembled WGS sequence"/>
</dbReference>
<dbReference type="PROSITE" id="PS50108">
    <property type="entry name" value="CRIB"/>
    <property type="match status" value="1"/>
</dbReference>
<organism evidence="2 3">
    <name type="scientific">Coemansia reversa (strain ATCC 12441 / NRRL 1564)</name>
    <dbReference type="NCBI Taxonomy" id="763665"/>
    <lineage>
        <taxon>Eukaryota</taxon>
        <taxon>Fungi</taxon>
        <taxon>Fungi incertae sedis</taxon>
        <taxon>Zoopagomycota</taxon>
        <taxon>Kickxellomycotina</taxon>
        <taxon>Kickxellomycetes</taxon>
        <taxon>Kickxellales</taxon>
        <taxon>Kickxellaceae</taxon>
        <taxon>Coemansia</taxon>
    </lineage>
</organism>
<dbReference type="Gene3D" id="3.90.810.10">
    <property type="entry name" value="CRIB domain"/>
    <property type="match status" value="1"/>
</dbReference>
<dbReference type="AlphaFoldDB" id="A0A2G5B2J9"/>
<sequence>MMGLFSSCFGEVEDYEHHSYNTNSGSRRDRNSQRAVTKAMIGAPSNFVHTGHLGIGTVQSGSIPTSKDVSVLV</sequence>
<gene>
    <name evidence="2" type="ORF">COEREDRAFT_83638</name>
</gene>
<reference evidence="2 3" key="1">
    <citation type="journal article" date="2015" name="Genome Biol. Evol.">
        <title>Phylogenomic analyses indicate that early fungi evolved digesting cell walls of algal ancestors of land plants.</title>
        <authorList>
            <person name="Chang Y."/>
            <person name="Wang S."/>
            <person name="Sekimoto S."/>
            <person name="Aerts A.L."/>
            <person name="Choi C."/>
            <person name="Clum A."/>
            <person name="LaButti K.M."/>
            <person name="Lindquist E.A."/>
            <person name="Yee Ngan C."/>
            <person name="Ohm R.A."/>
            <person name="Salamov A.A."/>
            <person name="Grigoriev I.V."/>
            <person name="Spatafora J.W."/>
            <person name="Berbee M.L."/>
        </authorList>
    </citation>
    <scope>NUCLEOTIDE SEQUENCE [LARGE SCALE GENOMIC DNA]</scope>
    <source>
        <strain evidence="2 3">NRRL 1564</strain>
    </source>
</reference>
<dbReference type="EMBL" id="KZ303543">
    <property type="protein sequence ID" value="PIA13224.1"/>
    <property type="molecule type" value="Genomic_DNA"/>
</dbReference>
<name>A0A2G5B2J9_COERN</name>
<dbReference type="InterPro" id="IPR036936">
    <property type="entry name" value="CRIB_dom_sf"/>
</dbReference>
<feature type="domain" description="CRIB" evidence="1">
    <location>
        <begin position="41"/>
        <end position="54"/>
    </location>
</feature>